<comment type="caution">
    <text evidence="1">The sequence shown here is derived from an EMBL/GenBank/DDBJ whole genome shotgun (WGS) entry which is preliminary data.</text>
</comment>
<sequence>MGSGSSYLHGFFDQQWKEGMTKDDAERFVVKALSLAIGRDSASGGVVQTVILNSKGVTKKFYHGDSLPPRREELEPQDSLLDILSSSHGGSGI</sequence>
<dbReference type="Proteomes" id="UP001062846">
    <property type="component" value="Chromosome 8"/>
</dbReference>
<organism evidence="1 2">
    <name type="scientific">Rhododendron molle</name>
    <name type="common">Chinese azalea</name>
    <name type="synonym">Azalea mollis</name>
    <dbReference type="NCBI Taxonomy" id="49168"/>
    <lineage>
        <taxon>Eukaryota</taxon>
        <taxon>Viridiplantae</taxon>
        <taxon>Streptophyta</taxon>
        <taxon>Embryophyta</taxon>
        <taxon>Tracheophyta</taxon>
        <taxon>Spermatophyta</taxon>
        <taxon>Magnoliopsida</taxon>
        <taxon>eudicotyledons</taxon>
        <taxon>Gunneridae</taxon>
        <taxon>Pentapetalae</taxon>
        <taxon>asterids</taxon>
        <taxon>Ericales</taxon>
        <taxon>Ericaceae</taxon>
        <taxon>Ericoideae</taxon>
        <taxon>Rhodoreae</taxon>
        <taxon>Rhododendron</taxon>
    </lineage>
</organism>
<evidence type="ECO:0000313" key="2">
    <source>
        <dbReference type="Proteomes" id="UP001062846"/>
    </source>
</evidence>
<protein>
    <submittedName>
        <fullName evidence="1">Uncharacterized protein</fullName>
    </submittedName>
</protein>
<dbReference type="EMBL" id="CM046395">
    <property type="protein sequence ID" value="KAI8540765.1"/>
    <property type="molecule type" value="Genomic_DNA"/>
</dbReference>
<reference evidence="1" key="1">
    <citation type="submission" date="2022-02" db="EMBL/GenBank/DDBJ databases">
        <title>Plant Genome Project.</title>
        <authorList>
            <person name="Zhang R.-G."/>
        </authorList>
    </citation>
    <scope>NUCLEOTIDE SEQUENCE</scope>
    <source>
        <strain evidence="1">AT1</strain>
    </source>
</reference>
<gene>
    <name evidence="1" type="ORF">RHMOL_Rhmol08G0010600</name>
</gene>
<keyword evidence="2" id="KW-1185">Reference proteome</keyword>
<accession>A0ACC0MIR5</accession>
<name>A0ACC0MIR5_RHOML</name>
<proteinExistence type="predicted"/>
<evidence type="ECO:0000313" key="1">
    <source>
        <dbReference type="EMBL" id="KAI8540765.1"/>
    </source>
</evidence>